<reference evidence="2" key="1">
    <citation type="journal article" date="2021" name="Nat. Commun.">
        <title>Genetic determinants of endophytism in the Arabidopsis root mycobiome.</title>
        <authorList>
            <person name="Mesny F."/>
            <person name="Miyauchi S."/>
            <person name="Thiergart T."/>
            <person name="Pickel B."/>
            <person name="Atanasova L."/>
            <person name="Karlsson M."/>
            <person name="Huettel B."/>
            <person name="Barry K.W."/>
            <person name="Haridas S."/>
            <person name="Chen C."/>
            <person name="Bauer D."/>
            <person name="Andreopoulos W."/>
            <person name="Pangilinan J."/>
            <person name="LaButti K."/>
            <person name="Riley R."/>
            <person name="Lipzen A."/>
            <person name="Clum A."/>
            <person name="Drula E."/>
            <person name="Henrissat B."/>
            <person name="Kohler A."/>
            <person name="Grigoriev I.V."/>
            <person name="Martin F.M."/>
            <person name="Hacquard S."/>
        </authorList>
    </citation>
    <scope>NUCLEOTIDE SEQUENCE</scope>
    <source>
        <strain evidence="2">MPI-CAGE-CH-0235</strain>
    </source>
</reference>
<evidence type="ECO:0008006" key="4">
    <source>
        <dbReference type="Google" id="ProtNLM"/>
    </source>
</evidence>
<proteinExistence type="predicted"/>
<organism evidence="2 3">
    <name type="scientific">Stachybotrys elegans</name>
    <dbReference type="NCBI Taxonomy" id="80388"/>
    <lineage>
        <taxon>Eukaryota</taxon>
        <taxon>Fungi</taxon>
        <taxon>Dikarya</taxon>
        <taxon>Ascomycota</taxon>
        <taxon>Pezizomycotina</taxon>
        <taxon>Sordariomycetes</taxon>
        <taxon>Hypocreomycetidae</taxon>
        <taxon>Hypocreales</taxon>
        <taxon>Stachybotryaceae</taxon>
        <taxon>Stachybotrys</taxon>
    </lineage>
</organism>
<comment type="caution">
    <text evidence="2">The sequence shown here is derived from an EMBL/GenBank/DDBJ whole genome shotgun (WGS) entry which is preliminary data.</text>
</comment>
<dbReference type="EMBL" id="JAGPNK010000002">
    <property type="protein sequence ID" value="KAH7326008.1"/>
    <property type="molecule type" value="Genomic_DNA"/>
</dbReference>
<keyword evidence="1" id="KW-0732">Signal</keyword>
<protein>
    <recommendedName>
        <fullName evidence="4">Secreted protein</fullName>
    </recommendedName>
</protein>
<accession>A0A8K0T142</accession>
<dbReference type="AlphaFoldDB" id="A0A8K0T142"/>
<dbReference type="Proteomes" id="UP000813444">
    <property type="component" value="Unassembled WGS sequence"/>
</dbReference>
<name>A0A8K0T142_9HYPO</name>
<keyword evidence="3" id="KW-1185">Reference proteome</keyword>
<feature type="signal peptide" evidence="1">
    <location>
        <begin position="1"/>
        <end position="28"/>
    </location>
</feature>
<evidence type="ECO:0000313" key="2">
    <source>
        <dbReference type="EMBL" id="KAH7326008.1"/>
    </source>
</evidence>
<sequence length="70" mass="8079">MRRTAVQFGLRLALAVLFVVFSFLERDCDPLMLTSSHVPQRPVHFWIAGALSFKFHDVKRFLLAPVLVCY</sequence>
<feature type="chain" id="PRO_5035475394" description="Secreted protein" evidence="1">
    <location>
        <begin position="29"/>
        <end position="70"/>
    </location>
</feature>
<evidence type="ECO:0000313" key="3">
    <source>
        <dbReference type="Proteomes" id="UP000813444"/>
    </source>
</evidence>
<evidence type="ECO:0000256" key="1">
    <source>
        <dbReference type="SAM" id="SignalP"/>
    </source>
</evidence>
<gene>
    <name evidence="2" type="ORF">B0I35DRAFT_421692</name>
</gene>